<dbReference type="FunFam" id="2.80.10.50:FF:000123">
    <property type="entry name" value="Polypeptide N-acetylgalactosaminyltransferase"/>
    <property type="match status" value="1"/>
</dbReference>
<sequence>MESAPSATGINRENKFINIFYFFPRPAFPTLQPPFVPSFLPHDNHFSLAKSPTNTRPFPATKKPTEQYWMLSKTGEIRRDEACLDYAGDDVVLYPCHGSRGNQYWNFSADTHLLRHGSSDRCLAINEAKNKLIMQDCNTAVEAQRWSFQNYDASKL</sequence>
<dbReference type="VEuPathDB" id="VectorBase:ASIC019272"/>
<dbReference type="CDD" id="cd23462">
    <property type="entry name" value="beta-trefoil_Ricin_Pgant9-like"/>
    <property type="match status" value="1"/>
</dbReference>
<evidence type="ECO:0000259" key="1">
    <source>
        <dbReference type="SMART" id="SM00458"/>
    </source>
</evidence>
<dbReference type="Pfam" id="PF00652">
    <property type="entry name" value="Ricin_B_lectin"/>
    <property type="match status" value="1"/>
</dbReference>
<feature type="domain" description="Ricin B lectin" evidence="1">
    <location>
        <begin position="33"/>
        <end position="149"/>
    </location>
</feature>
<dbReference type="Proteomes" id="UP000030765">
    <property type="component" value="Unassembled WGS sequence"/>
</dbReference>
<dbReference type="AlphaFoldDB" id="A0A084WLP9"/>
<evidence type="ECO:0000313" key="2">
    <source>
        <dbReference type="EMBL" id="KFB51143.1"/>
    </source>
</evidence>
<dbReference type="PROSITE" id="PS50231">
    <property type="entry name" value="RICIN_B_LECTIN"/>
    <property type="match status" value="1"/>
</dbReference>
<dbReference type="SMART" id="SM00458">
    <property type="entry name" value="RICIN"/>
    <property type="match status" value="1"/>
</dbReference>
<dbReference type="InterPro" id="IPR035992">
    <property type="entry name" value="Ricin_B-like_lectins"/>
</dbReference>
<dbReference type="SUPFAM" id="SSF50370">
    <property type="entry name" value="Ricin B-like lectins"/>
    <property type="match status" value="1"/>
</dbReference>
<dbReference type="EnsemblMetazoa" id="ASIC019272-RA">
    <property type="protein sequence ID" value="ASIC019272-PA"/>
    <property type="gene ID" value="ASIC019272"/>
</dbReference>
<evidence type="ECO:0000313" key="4">
    <source>
        <dbReference type="Proteomes" id="UP000030765"/>
    </source>
</evidence>
<dbReference type="OrthoDB" id="6119243at2759"/>
<name>A0A084WLP9_ANOSI</name>
<reference evidence="2 4" key="1">
    <citation type="journal article" date="2014" name="BMC Genomics">
        <title>Genome sequence of Anopheles sinensis provides insight into genetics basis of mosquito competence for malaria parasites.</title>
        <authorList>
            <person name="Zhou D."/>
            <person name="Zhang D."/>
            <person name="Ding G."/>
            <person name="Shi L."/>
            <person name="Hou Q."/>
            <person name="Ye Y."/>
            <person name="Xu Y."/>
            <person name="Zhou H."/>
            <person name="Xiong C."/>
            <person name="Li S."/>
            <person name="Yu J."/>
            <person name="Hong S."/>
            <person name="Yu X."/>
            <person name="Zou P."/>
            <person name="Chen C."/>
            <person name="Chang X."/>
            <person name="Wang W."/>
            <person name="Lv Y."/>
            <person name="Sun Y."/>
            <person name="Ma L."/>
            <person name="Shen B."/>
            <person name="Zhu C."/>
        </authorList>
    </citation>
    <scope>NUCLEOTIDE SEQUENCE [LARGE SCALE GENOMIC DNA]</scope>
</reference>
<gene>
    <name evidence="2" type="ORF">ZHAS_00019272</name>
</gene>
<dbReference type="Gene3D" id="2.80.10.50">
    <property type="match status" value="1"/>
</dbReference>
<organism evidence="2">
    <name type="scientific">Anopheles sinensis</name>
    <name type="common">Mosquito</name>
    <dbReference type="NCBI Taxonomy" id="74873"/>
    <lineage>
        <taxon>Eukaryota</taxon>
        <taxon>Metazoa</taxon>
        <taxon>Ecdysozoa</taxon>
        <taxon>Arthropoda</taxon>
        <taxon>Hexapoda</taxon>
        <taxon>Insecta</taxon>
        <taxon>Pterygota</taxon>
        <taxon>Neoptera</taxon>
        <taxon>Endopterygota</taxon>
        <taxon>Diptera</taxon>
        <taxon>Nematocera</taxon>
        <taxon>Culicoidea</taxon>
        <taxon>Culicidae</taxon>
        <taxon>Anophelinae</taxon>
        <taxon>Anopheles</taxon>
    </lineage>
</organism>
<accession>A0A084WLP9</accession>
<dbReference type="VEuPathDB" id="VectorBase:ASIS000917"/>
<dbReference type="EMBL" id="ATLV01024268">
    <property type="status" value="NOT_ANNOTATED_CDS"/>
    <property type="molecule type" value="Genomic_DNA"/>
</dbReference>
<dbReference type="EMBL" id="KE525351">
    <property type="protein sequence ID" value="KFB51143.1"/>
    <property type="molecule type" value="Genomic_DNA"/>
</dbReference>
<proteinExistence type="predicted"/>
<dbReference type="InterPro" id="IPR000772">
    <property type="entry name" value="Ricin_B_lectin"/>
</dbReference>
<evidence type="ECO:0000313" key="3">
    <source>
        <dbReference type="EnsemblMetazoa" id="ASIC019272-PA"/>
    </source>
</evidence>
<dbReference type="STRING" id="74873.A0A084WLP9"/>
<protein>
    <submittedName>
        <fullName evidence="3">Ricin B-type lectin domain-containing protein</fullName>
    </submittedName>
</protein>
<reference evidence="3" key="2">
    <citation type="submission" date="2020-05" db="UniProtKB">
        <authorList>
            <consortium name="EnsemblMetazoa"/>
        </authorList>
    </citation>
    <scope>IDENTIFICATION</scope>
</reference>
<keyword evidence="4" id="KW-1185">Reference proteome</keyword>